<evidence type="ECO:0000256" key="4">
    <source>
        <dbReference type="ARBA" id="ARBA00022741"/>
    </source>
</evidence>
<dbReference type="SUPFAM" id="SSF56112">
    <property type="entry name" value="Protein kinase-like (PK-like)"/>
    <property type="match status" value="1"/>
</dbReference>
<keyword evidence="6" id="KW-0067">ATP-binding</keyword>
<dbReference type="PANTHER" id="PTHR44899">
    <property type="entry name" value="CAMK FAMILY PROTEIN KINASE"/>
    <property type="match status" value="1"/>
</dbReference>
<dbReference type="InterPro" id="IPR011009">
    <property type="entry name" value="Kinase-like_dom_sf"/>
</dbReference>
<dbReference type="Gene3D" id="1.10.510.10">
    <property type="entry name" value="Transferase(Phosphotransferase) domain 1"/>
    <property type="match status" value="1"/>
</dbReference>
<reference evidence="13" key="1">
    <citation type="submission" date="2015-09" db="EMBL/GenBank/DDBJ databases">
        <authorList>
            <consortium name="Pathogen Informatics"/>
        </authorList>
    </citation>
    <scope>NUCLEOTIDE SEQUENCE [LARGE SCALE GENOMIC DNA]</scope>
    <source>
        <strain evidence="13">Lake Konstanz</strain>
    </source>
</reference>
<evidence type="ECO:0000259" key="10">
    <source>
        <dbReference type="PROSITE" id="PS50003"/>
    </source>
</evidence>
<dbReference type="PROSITE" id="PS50011">
    <property type="entry name" value="PROTEIN_KINASE_DOM"/>
    <property type="match status" value="1"/>
</dbReference>
<evidence type="ECO:0000256" key="2">
    <source>
        <dbReference type="ARBA" id="ARBA00022527"/>
    </source>
</evidence>
<protein>
    <recommendedName>
        <fullName evidence="1">non-specific serine/threonine protein kinase</fullName>
        <ecNumber evidence="1">2.7.11.1</ecNumber>
    </recommendedName>
</protein>
<gene>
    <name evidence="12" type="ORF">BSAL_06580</name>
</gene>
<dbReference type="CDD" id="cd00821">
    <property type="entry name" value="PH"/>
    <property type="match status" value="1"/>
</dbReference>
<feature type="compositionally biased region" description="Polar residues" evidence="9">
    <location>
        <begin position="1"/>
        <end position="19"/>
    </location>
</feature>
<dbReference type="PROSITE" id="PS50003">
    <property type="entry name" value="PH_DOMAIN"/>
    <property type="match status" value="1"/>
</dbReference>
<dbReference type="OrthoDB" id="248923at2759"/>
<evidence type="ECO:0000256" key="5">
    <source>
        <dbReference type="ARBA" id="ARBA00022777"/>
    </source>
</evidence>
<dbReference type="VEuPathDB" id="TriTrypDB:BSAL_06580"/>
<dbReference type="EC" id="2.7.11.1" evidence="1"/>
<evidence type="ECO:0000256" key="7">
    <source>
        <dbReference type="ARBA" id="ARBA00047899"/>
    </source>
</evidence>
<evidence type="ECO:0000259" key="11">
    <source>
        <dbReference type="PROSITE" id="PS50011"/>
    </source>
</evidence>
<feature type="domain" description="Protein kinase" evidence="11">
    <location>
        <begin position="108"/>
        <end position="364"/>
    </location>
</feature>
<accession>A0A0S4J804</accession>
<dbReference type="InterPro" id="IPR011993">
    <property type="entry name" value="PH-like_dom_sf"/>
</dbReference>
<proteinExistence type="predicted"/>
<dbReference type="InterPro" id="IPR001849">
    <property type="entry name" value="PH_domain"/>
</dbReference>
<dbReference type="PROSITE" id="PS00108">
    <property type="entry name" value="PROTEIN_KINASE_ST"/>
    <property type="match status" value="1"/>
</dbReference>
<keyword evidence="2" id="KW-0723">Serine/threonine-protein kinase</keyword>
<evidence type="ECO:0000313" key="13">
    <source>
        <dbReference type="Proteomes" id="UP000051952"/>
    </source>
</evidence>
<dbReference type="InterPro" id="IPR008271">
    <property type="entry name" value="Ser/Thr_kinase_AS"/>
</dbReference>
<dbReference type="SMART" id="SM00233">
    <property type="entry name" value="PH"/>
    <property type="match status" value="1"/>
</dbReference>
<evidence type="ECO:0000256" key="1">
    <source>
        <dbReference type="ARBA" id="ARBA00012513"/>
    </source>
</evidence>
<sequence>MQPNFNTAEPQEGVDTTTRGGAVEVQSPTRHVTGAAPSAASASDAQRLQLLRHYAEYFPTILFASDDELEQYCATMDPLAWAQGHVGIDGEPVEDPEVMALEPRKHMYVLQRVVGRNQSTAAFVAQRASDRIDVVAKVVMLEGERQANYARSEGQCLAVTNHFGIVKHFDDFHREHRILLVMEYGSGGDLNRQIKQRVKERLPFKEHEVGLLFFQIVLALDDVHSHRMIHRDLKSANIFLMPTGVIKLGDFGFSKLYNDSVSLDIGTSFCGTPYYLAPELWERRRYSKKADMWSLGVILYELLTLHRPFKGPSQREIMQQVLYSTYDPFPCPVSAEMKWFLDQLLNRDPSQRPTTRQLLETEFLKYVATIFEEIVTTSEVILANDKEEILGALTKTRVMVQGSSGLPASSVGGSSGTVDISIVHGGYLLKLSSDRKWKKRYFLLKDGALRISLTDNPESDGVAPQSVSLESINDVLPVPAAYSKNHPHQIVVWFCNGKKIIARAQTAEERDQWIGKLHAAFGI</sequence>
<dbReference type="InterPro" id="IPR000719">
    <property type="entry name" value="Prot_kinase_dom"/>
</dbReference>
<dbReference type="InterPro" id="IPR051131">
    <property type="entry name" value="NEK_Ser/Thr_kinase_NIMA"/>
</dbReference>
<evidence type="ECO:0000256" key="8">
    <source>
        <dbReference type="ARBA" id="ARBA00048679"/>
    </source>
</evidence>
<dbReference type="GO" id="GO:0005524">
    <property type="term" value="F:ATP binding"/>
    <property type="evidence" value="ECO:0007669"/>
    <property type="project" value="UniProtKB-KW"/>
</dbReference>
<dbReference type="Gene3D" id="2.30.29.30">
    <property type="entry name" value="Pleckstrin-homology domain (PH domain)/Phosphotyrosine-binding domain (PTB)"/>
    <property type="match status" value="1"/>
</dbReference>
<feature type="region of interest" description="Disordered" evidence="9">
    <location>
        <begin position="1"/>
        <end position="21"/>
    </location>
</feature>
<dbReference type="GO" id="GO:0004674">
    <property type="term" value="F:protein serine/threonine kinase activity"/>
    <property type="evidence" value="ECO:0007669"/>
    <property type="project" value="UniProtKB-KW"/>
</dbReference>
<dbReference type="OMA" id="FGIVKHF"/>
<name>A0A0S4J804_BODSA</name>
<keyword evidence="5 12" id="KW-0418">Kinase</keyword>
<keyword evidence="3" id="KW-0808">Transferase</keyword>
<evidence type="ECO:0000313" key="12">
    <source>
        <dbReference type="EMBL" id="CUG86098.1"/>
    </source>
</evidence>
<keyword evidence="13" id="KW-1185">Reference proteome</keyword>
<dbReference type="SMART" id="SM00220">
    <property type="entry name" value="S_TKc"/>
    <property type="match status" value="1"/>
</dbReference>
<dbReference type="Pfam" id="PF00069">
    <property type="entry name" value="Pkinase"/>
    <property type="match status" value="1"/>
</dbReference>
<keyword evidence="4" id="KW-0547">Nucleotide-binding</keyword>
<comment type="catalytic activity">
    <reaction evidence="8">
        <text>L-seryl-[protein] + ATP = O-phospho-L-seryl-[protein] + ADP + H(+)</text>
        <dbReference type="Rhea" id="RHEA:17989"/>
        <dbReference type="Rhea" id="RHEA-COMP:9863"/>
        <dbReference type="Rhea" id="RHEA-COMP:11604"/>
        <dbReference type="ChEBI" id="CHEBI:15378"/>
        <dbReference type="ChEBI" id="CHEBI:29999"/>
        <dbReference type="ChEBI" id="CHEBI:30616"/>
        <dbReference type="ChEBI" id="CHEBI:83421"/>
        <dbReference type="ChEBI" id="CHEBI:456216"/>
        <dbReference type="EC" id="2.7.11.1"/>
    </reaction>
</comment>
<evidence type="ECO:0000256" key="9">
    <source>
        <dbReference type="SAM" id="MobiDB-lite"/>
    </source>
</evidence>
<dbReference type="PANTHER" id="PTHR44899:SF3">
    <property type="entry name" value="SERINE_THREONINE-PROTEIN KINASE NEK1"/>
    <property type="match status" value="1"/>
</dbReference>
<evidence type="ECO:0000256" key="6">
    <source>
        <dbReference type="ARBA" id="ARBA00022840"/>
    </source>
</evidence>
<dbReference type="SUPFAM" id="SSF50729">
    <property type="entry name" value="PH domain-like"/>
    <property type="match status" value="1"/>
</dbReference>
<comment type="catalytic activity">
    <reaction evidence="7">
        <text>L-threonyl-[protein] + ATP = O-phospho-L-threonyl-[protein] + ADP + H(+)</text>
        <dbReference type="Rhea" id="RHEA:46608"/>
        <dbReference type="Rhea" id="RHEA-COMP:11060"/>
        <dbReference type="Rhea" id="RHEA-COMP:11605"/>
        <dbReference type="ChEBI" id="CHEBI:15378"/>
        <dbReference type="ChEBI" id="CHEBI:30013"/>
        <dbReference type="ChEBI" id="CHEBI:30616"/>
        <dbReference type="ChEBI" id="CHEBI:61977"/>
        <dbReference type="ChEBI" id="CHEBI:456216"/>
        <dbReference type="EC" id="2.7.11.1"/>
    </reaction>
</comment>
<dbReference type="Pfam" id="PF00169">
    <property type="entry name" value="PH"/>
    <property type="match status" value="1"/>
</dbReference>
<evidence type="ECO:0000256" key="3">
    <source>
        <dbReference type="ARBA" id="ARBA00022679"/>
    </source>
</evidence>
<dbReference type="AlphaFoldDB" id="A0A0S4J804"/>
<feature type="domain" description="PH" evidence="10">
    <location>
        <begin position="421"/>
        <end position="522"/>
    </location>
</feature>
<dbReference type="EMBL" id="CYKH01001237">
    <property type="protein sequence ID" value="CUG86098.1"/>
    <property type="molecule type" value="Genomic_DNA"/>
</dbReference>
<organism evidence="12 13">
    <name type="scientific">Bodo saltans</name>
    <name type="common">Flagellated protozoan</name>
    <dbReference type="NCBI Taxonomy" id="75058"/>
    <lineage>
        <taxon>Eukaryota</taxon>
        <taxon>Discoba</taxon>
        <taxon>Euglenozoa</taxon>
        <taxon>Kinetoplastea</taxon>
        <taxon>Metakinetoplastina</taxon>
        <taxon>Eubodonida</taxon>
        <taxon>Bodonidae</taxon>
        <taxon>Bodo</taxon>
    </lineage>
</organism>
<dbReference type="Proteomes" id="UP000051952">
    <property type="component" value="Unassembled WGS sequence"/>
</dbReference>